<keyword evidence="3" id="KW-0238">DNA-binding</keyword>
<evidence type="ECO:0000313" key="6">
    <source>
        <dbReference type="EMBL" id="MFD1544120.1"/>
    </source>
</evidence>
<comment type="similarity">
    <text evidence="1">Belongs to the LysR transcriptional regulatory family.</text>
</comment>
<protein>
    <submittedName>
        <fullName evidence="6">LysR family transcriptional regulator</fullName>
    </submittedName>
</protein>
<evidence type="ECO:0000256" key="4">
    <source>
        <dbReference type="ARBA" id="ARBA00023163"/>
    </source>
</evidence>
<keyword evidence="2" id="KW-0805">Transcription regulation</keyword>
<keyword evidence="4" id="KW-0804">Transcription</keyword>
<dbReference type="PANTHER" id="PTHR30346">
    <property type="entry name" value="TRANSCRIPTIONAL DUAL REGULATOR HCAR-RELATED"/>
    <property type="match status" value="1"/>
</dbReference>
<organism evidence="6 7">
    <name type="scientific">Nonomuraea guangzhouensis</name>
    <dbReference type="NCBI Taxonomy" id="1291555"/>
    <lineage>
        <taxon>Bacteria</taxon>
        <taxon>Bacillati</taxon>
        <taxon>Actinomycetota</taxon>
        <taxon>Actinomycetes</taxon>
        <taxon>Streptosporangiales</taxon>
        <taxon>Streptosporangiaceae</taxon>
        <taxon>Nonomuraea</taxon>
    </lineage>
</organism>
<feature type="domain" description="HTH lysR-type" evidence="5">
    <location>
        <begin position="2"/>
        <end position="59"/>
    </location>
</feature>
<evidence type="ECO:0000256" key="2">
    <source>
        <dbReference type="ARBA" id="ARBA00023015"/>
    </source>
</evidence>
<reference evidence="7" key="1">
    <citation type="journal article" date="2019" name="Int. J. Syst. Evol. Microbiol.">
        <title>The Global Catalogue of Microorganisms (GCM) 10K type strain sequencing project: providing services to taxonomists for standard genome sequencing and annotation.</title>
        <authorList>
            <consortium name="The Broad Institute Genomics Platform"/>
            <consortium name="The Broad Institute Genome Sequencing Center for Infectious Disease"/>
            <person name="Wu L."/>
            <person name="Ma J."/>
        </authorList>
    </citation>
    <scope>NUCLEOTIDE SEQUENCE [LARGE SCALE GENOMIC DNA]</scope>
    <source>
        <strain evidence="7">CGMCC 1.15399</strain>
    </source>
</reference>
<dbReference type="RefSeq" id="WP_219528355.1">
    <property type="nucleotide sequence ID" value="NZ_JAHKRM010000004.1"/>
</dbReference>
<evidence type="ECO:0000256" key="1">
    <source>
        <dbReference type="ARBA" id="ARBA00009437"/>
    </source>
</evidence>
<dbReference type="CDD" id="cd05466">
    <property type="entry name" value="PBP2_LTTR_substrate"/>
    <property type="match status" value="1"/>
</dbReference>
<evidence type="ECO:0000256" key="3">
    <source>
        <dbReference type="ARBA" id="ARBA00023125"/>
    </source>
</evidence>
<comment type="caution">
    <text evidence="6">The sequence shown here is derived from an EMBL/GenBank/DDBJ whole genome shotgun (WGS) entry which is preliminary data.</text>
</comment>
<dbReference type="EMBL" id="JBHUCM010000043">
    <property type="protein sequence ID" value="MFD1544120.1"/>
    <property type="molecule type" value="Genomic_DNA"/>
</dbReference>
<dbReference type="Pfam" id="PF00126">
    <property type="entry name" value="HTH_1"/>
    <property type="match status" value="1"/>
</dbReference>
<dbReference type="Pfam" id="PF03466">
    <property type="entry name" value="LysR_substrate"/>
    <property type="match status" value="1"/>
</dbReference>
<dbReference type="PANTHER" id="PTHR30346:SF29">
    <property type="entry name" value="LYSR SUBSTRATE-BINDING"/>
    <property type="match status" value="1"/>
</dbReference>
<sequence>MISSRQLEYFQAVARELHFTRAAEALRIAQPALSQQIRKLERQLGLTLFERNRHRVGLTPAGRALLEHADRVLSDLAAVEEEMLGWAEGTRGRIRLGTARGLATQVARVLAAFSAAYPAVTVELKEQTTQDMLDGLDAGRLDAATLATRPGSGDTRLAWHPLGAEPLVLITGAGTPFAGRDRLPVAELDGADLVLYPPGSTVREIVLSALVAAGAKARVRFETRDYRTARALASVGLAAAVLPRSVAEEPGMPVAIVRLDPEPSWTPSLAWSAARGPGAALAAFIAFVAAHPELAALGGDISDV</sequence>
<dbReference type="InterPro" id="IPR005119">
    <property type="entry name" value="LysR_subst-bd"/>
</dbReference>
<evidence type="ECO:0000313" key="7">
    <source>
        <dbReference type="Proteomes" id="UP001597097"/>
    </source>
</evidence>
<proteinExistence type="inferred from homology"/>
<evidence type="ECO:0000259" key="5">
    <source>
        <dbReference type="PROSITE" id="PS50931"/>
    </source>
</evidence>
<dbReference type="InterPro" id="IPR000847">
    <property type="entry name" value="LysR_HTH_N"/>
</dbReference>
<dbReference type="Proteomes" id="UP001597097">
    <property type="component" value="Unassembled WGS sequence"/>
</dbReference>
<keyword evidence="7" id="KW-1185">Reference proteome</keyword>
<gene>
    <name evidence="6" type="ORF">ACFSJ0_44255</name>
</gene>
<name>A0ABW4GNG9_9ACTN</name>
<accession>A0ABW4GNG9</accession>
<dbReference type="PROSITE" id="PS50931">
    <property type="entry name" value="HTH_LYSR"/>
    <property type="match status" value="1"/>
</dbReference>